<evidence type="ECO:0000256" key="2">
    <source>
        <dbReference type="ARBA" id="ARBA00010671"/>
    </source>
</evidence>
<evidence type="ECO:0000256" key="1">
    <source>
        <dbReference type="ARBA" id="ARBA00001933"/>
    </source>
</evidence>
<dbReference type="InterPro" id="IPR036633">
    <property type="entry name" value="Prn/Lys/Arg_de-COase_C_sf"/>
</dbReference>
<dbReference type="InterPro" id="IPR052357">
    <property type="entry name" value="Orn_Lys_Arg_decarboxylase-I"/>
</dbReference>
<protein>
    <submittedName>
        <fullName evidence="8">Aminotransferase class V-fold PLP-dependent enzyme</fullName>
    </submittedName>
</protein>
<dbReference type="InterPro" id="IPR015421">
    <property type="entry name" value="PyrdxlP-dep_Trfase_major"/>
</dbReference>
<dbReference type="Proteomes" id="UP001236652">
    <property type="component" value="Chromosome"/>
</dbReference>
<dbReference type="EMBL" id="CP126446">
    <property type="protein sequence ID" value="WIF98178.1"/>
    <property type="molecule type" value="Genomic_DNA"/>
</dbReference>
<keyword evidence="8" id="KW-0032">Aminotransferase</keyword>
<dbReference type="InterPro" id="IPR008286">
    <property type="entry name" value="Prn/Lys/Arg_de-COase_C"/>
</dbReference>
<feature type="domain" description="Orn/Lys/Arg decarboxylase C-terminal" evidence="7">
    <location>
        <begin position="361"/>
        <end position="460"/>
    </location>
</feature>
<dbReference type="RefSeq" id="WP_231419857.1">
    <property type="nucleotide sequence ID" value="NZ_CP126446.1"/>
</dbReference>
<keyword evidence="3" id="KW-0210">Decarboxylase</keyword>
<dbReference type="PANTHER" id="PTHR43277:SF3">
    <property type="entry name" value="DECARBOXYLASE, PUTATIVE-RELATED"/>
    <property type="match status" value="1"/>
</dbReference>
<accession>A0ABY8UXP2</accession>
<dbReference type="Pfam" id="PF03711">
    <property type="entry name" value="OKR_DC_1_C"/>
    <property type="match status" value="1"/>
</dbReference>
<evidence type="ECO:0000259" key="6">
    <source>
        <dbReference type="Pfam" id="PF01276"/>
    </source>
</evidence>
<evidence type="ECO:0000256" key="5">
    <source>
        <dbReference type="ARBA" id="ARBA00023239"/>
    </source>
</evidence>
<dbReference type="Pfam" id="PF01276">
    <property type="entry name" value="OKR_DC_1"/>
    <property type="match status" value="1"/>
</dbReference>
<evidence type="ECO:0000313" key="9">
    <source>
        <dbReference type="Proteomes" id="UP001236652"/>
    </source>
</evidence>
<dbReference type="InterPro" id="IPR015424">
    <property type="entry name" value="PyrdxlP-dep_Trfase"/>
</dbReference>
<reference evidence="8 9" key="1">
    <citation type="submission" date="2023-05" db="EMBL/GenBank/DDBJ databases">
        <title>Comparative genomics reveals the evidence of polycyclic aromatic hydrocarbons degradation in moderately halophilic genus Pontibacillus.</title>
        <authorList>
            <person name="Yang H."/>
            <person name="Qian Z."/>
        </authorList>
    </citation>
    <scope>NUCLEOTIDE SEQUENCE [LARGE SCALE GENOMIC DNA]</scope>
    <source>
        <strain evidence="9">HN14</strain>
    </source>
</reference>
<dbReference type="SUPFAM" id="SSF53383">
    <property type="entry name" value="PLP-dependent transferases"/>
    <property type="match status" value="1"/>
</dbReference>
<evidence type="ECO:0000313" key="8">
    <source>
        <dbReference type="EMBL" id="WIF98178.1"/>
    </source>
</evidence>
<dbReference type="Gene3D" id="3.40.640.10">
    <property type="entry name" value="Type I PLP-dependent aspartate aminotransferase-like (Major domain)"/>
    <property type="match status" value="1"/>
</dbReference>
<dbReference type="InterPro" id="IPR000310">
    <property type="entry name" value="Orn/Lys/Arg_deCO2ase_major_dom"/>
</dbReference>
<keyword evidence="4" id="KW-0663">Pyridoxal phosphate</keyword>
<keyword evidence="8" id="KW-0808">Transferase</keyword>
<evidence type="ECO:0000259" key="7">
    <source>
        <dbReference type="Pfam" id="PF03711"/>
    </source>
</evidence>
<dbReference type="GO" id="GO:0008483">
    <property type="term" value="F:transaminase activity"/>
    <property type="evidence" value="ECO:0007669"/>
    <property type="project" value="UniProtKB-KW"/>
</dbReference>
<evidence type="ECO:0000256" key="4">
    <source>
        <dbReference type="ARBA" id="ARBA00022898"/>
    </source>
</evidence>
<feature type="domain" description="Orn/Lys/Arg decarboxylases family 1 pyridoxal-P attachment site" evidence="6">
    <location>
        <begin position="6"/>
        <end position="311"/>
    </location>
</feature>
<evidence type="ECO:0000256" key="3">
    <source>
        <dbReference type="ARBA" id="ARBA00022793"/>
    </source>
</evidence>
<proteinExistence type="inferred from homology"/>
<sequence length="483" mass="54536">MLQSQTPLYTALQERAERDYISMHVPGHKNGTVIPHAGKPFFENILSIDMTEITGLDDLHQPDGIIKEAQQLTAEWFKAKSSYFLVGGSTSGNLAMILAAHKKGKPFLVQRNSHKSIMHALELAGSKSIFISPRYEQNYKRFTGLHKEEVQEALNMQSDVSGLIVTSPDYFGHTSDLKEIIELAHSYDIPILVDEAHGVHFSLQHPSIPMSSLDLGADVVVQSAHKMAPAMTMGAFLHTSTNRIDNSKLTHYLQVFQSSSPSYPVLASLDLARHYLAHLDKRDIEASLDWIHQLRLSLSNSDVWTLLPFENGVDDPYKVTLLVREGLDPDEVAGCLEEEGLYPELVVGQQILFTLALTPNYSVAHLNRLFKRVESKLKDKYDFNHATIERVVHPVINMVQPNPYSYQELEGMEVEFVPWHLAIGRVASSSVTPYPPGIPFIMRGERILKGHVERMGEFIRNEKHIQTREAAYRKGIHVYIERE</sequence>
<keyword evidence="9" id="KW-1185">Reference proteome</keyword>
<gene>
    <name evidence="8" type="ORF">QNI29_00230</name>
</gene>
<dbReference type="SUPFAM" id="SSF55904">
    <property type="entry name" value="Ornithine decarboxylase C-terminal domain"/>
    <property type="match status" value="1"/>
</dbReference>
<comment type="similarity">
    <text evidence="2">Belongs to the Orn/Lys/Arg decarboxylase class-I family.</text>
</comment>
<organism evidence="8 9">
    <name type="scientific">Pontibacillus chungwhensis</name>
    <dbReference type="NCBI Taxonomy" id="265426"/>
    <lineage>
        <taxon>Bacteria</taxon>
        <taxon>Bacillati</taxon>
        <taxon>Bacillota</taxon>
        <taxon>Bacilli</taxon>
        <taxon>Bacillales</taxon>
        <taxon>Bacillaceae</taxon>
        <taxon>Pontibacillus</taxon>
    </lineage>
</organism>
<comment type="cofactor">
    <cofactor evidence="1">
        <name>pyridoxal 5'-phosphate</name>
        <dbReference type="ChEBI" id="CHEBI:597326"/>
    </cofactor>
</comment>
<keyword evidence="5" id="KW-0456">Lyase</keyword>
<name>A0ABY8UXP2_9BACI</name>
<dbReference type="PANTHER" id="PTHR43277">
    <property type="entry name" value="ARGININE DECARBOXYLASE"/>
    <property type="match status" value="1"/>
</dbReference>
<dbReference type="Gene3D" id="3.90.100.10">
    <property type="entry name" value="Orn/Lys/Arg decarboxylase, C-terminal domain"/>
    <property type="match status" value="1"/>
</dbReference>